<organism evidence="1">
    <name type="scientific">viral metagenome</name>
    <dbReference type="NCBI Taxonomy" id="1070528"/>
    <lineage>
        <taxon>unclassified sequences</taxon>
        <taxon>metagenomes</taxon>
        <taxon>organismal metagenomes</taxon>
    </lineage>
</organism>
<name>A0A6C0DLB7_9ZZZZ</name>
<dbReference type="EMBL" id="MN739632">
    <property type="protein sequence ID" value="QHT17241.1"/>
    <property type="molecule type" value="Genomic_DNA"/>
</dbReference>
<reference evidence="1" key="1">
    <citation type="journal article" date="2020" name="Nature">
        <title>Giant virus diversity and host interactions through global metagenomics.</title>
        <authorList>
            <person name="Schulz F."/>
            <person name="Roux S."/>
            <person name="Paez-Espino D."/>
            <person name="Jungbluth S."/>
            <person name="Walsh D.A."/>
            <person name="Denef V.J."/>
            <person name="McMahon K.D."/>
            <person name="Konstantinidis K.T."/>
            <person name="Eloe-Fadrosh E.A."/>
            <person name="Kyrpides N.C."/>
            <person name="Woyke T."/>
        </authorList>
    </citation>
    <scope>NUCLEOTIDE SEQUENCE</scope>
    <source>
        <strain evidence="1">GVMAG-M-3300023174-24</strain>
    </source>
</reference>
<proteinExistence type="predicted"/>
<protein>
    <submittedName>
        <fullName evidence="1">Uncharacterized protein</fullName>
    </submittedName>
</protein>
<accession>A0A6C0DLB7</accession>
<dbReference type="AlphaFoldDB" id="A0A6C0DLB7"/>
<evidence type="ECO:0000313" key="1">
    <source>
        <dbReference type="EMBL" id="QHT17241.1"/>
    </source>
</evidence>
<sequence>MNPTLENEKIGEEFVKYLEKEINNDFSNIDNDEKDKILKLVDKCVKKYDAIIDSTFVNATPINIEDNAVNEASATNNDRRSITRNLKIPLKFAYNTTIGEVRNGRIPILDSIHRTIYRKLYNKNGEHGSTVFPKDENYYKLGGKKVLVLKETVRQ</sequence>